<dbReference type="Proteomes" id="UP000789366">
    <property type="component" value="Unassembled WGS sequence"/>
</dbReference>
<feature type="non-terminal residue" evidence="1">
    <location>
        <position position="1"/>
    </location>
</feature>
<protein>
    <submittedName>
        <fullName evidence="1">9167_t:CDS:1</fullName>
    </submittedName>
</protein>
<gene>
    <name evidence="1" type="ORF">SPELUC_LOCUS17204</name>
</gene>
<keyword evidence="2" id="KW-1185">Reference proteome</keyword>
<proteinExistence type="predicted"/>
<comment type="caution">
    <text evidence="1">The sequence shown here is derived from an EMBL/GenBank/DDBJ whole genome shotgun (WGS) entry which is preliminary data.</text>
</comment>
<feature type="non-terminal residue" evidence="1">
    <location>
        <position position="78"/>
    </location>
</feature>
<organism evidence="1 2">
    <name type="scientific">Cetraspora pellucida</name>
    <dbReference type="NCBI Taxonomy" id="1433469"/>
    <lineage>
        <taxon>Eukaryota</taxon>
        <taxon>Fungi</taxon>
        <taxon>Fungi incertae sedis</taxon>
        <taxon>Mucoromycota</taxon>
        <taxon>Glomeromycotina</taxon>
        <taxon>Glomeromycetes</taxon>
        <taxon>Diversisporales</taxon>
        <taxon>Gigasporaceae</taxon>
        <taxon>Cetraspora</taxon>
    </lineage>
</organism>
<evidence type="ECO:0000313" key="2">
    <source>
        <dbReference type="Proteomes" id="UP000789366"/>
    </source>
</evidence>
<sequence>DTDVHFVTANKMFKFKYNKPGFVESDISFDYECENSSVASSFYEESDDINMDELPFQESMDEASQESMDETSQESINE</sequence>
<name>A0ACA9RFW5_9GLOM</name>
<evidence type="ECO:0000313" key="1">
    <source>
        <dbReference type="EMBL" id="CAG8790714.1"/>
    </source>
</evidence>
<dbReference type="EMBL" id="CAJVPW010068815">
    <property type="protein sequence ID" value="CAG8790714.1"/>
    <property type="molecule type" value="Genomic_DNA"/>
</dbReference>
<reference evidence="1" key="1">
    <citation type="submission" date="2021-06" db="EMBL/GenBank/DDBJ databases">
        <authorList>
            <person name="Kallberg Y."/>
            <person name="Tangrot J."/>
            <person name="Rosling A."/>
        </authorList>
    </citation>
    <scope>NUCLEOTIDE SEQUENCE</scope>
    <source>
        <strain evidence="1">28 12/20/2015</strain>
    </source>
</reference>
<accession>A0ACA9RFW5</accession>